<gene>
    <name evidence="2" type="ORF">ENX73_04905</name>
</gene>
<keyword evidence="1" id="KW-0812">Transmembrane</keyword>
<sequence length="120" mass="13163">MGLMMIVVTIGYSALGLSMILSKDYMDGFVAFTVSAIFAFGIRDTFRRTKSGLAHIIAGGVIGGIFGLFYSIEYFANVFDHLINDGNISFKPFDNLAGSIILALFIIIFAIYSKKHFEAD</sequence>
<evidence type="ECO:0000256" key="1">
    <source>
        <dbReference type="SAM" id="Phobius"/>
    </source>
</evidence>
<feature type="transmembrane region" description="Helical" evidence="1">
    <location>
        <begin position="53"/>
        <end position="76"/>
    </location>
</feature>
<reference evidence="2" key="1">
    <citation type="journal article" date="2020" name="mSystems">
        <title>Genome- and Community-Level Interaction Insights into Carbon Utilization and Element Cycling Functions of Hydrothermarchaeota in Hydrothermal Sediment.</title>
        <authorList>
            <person name="Zhou Z."/>
            <person name="Liu Y."/>
            <person name="Xu W."/>
            <person name="Pan J."/>
            <person name="Luo Z.H."/>
            <person name="Li M."/>
        </authorList>
    </citation>
    <scope>NUCLEOTIDE SEQUENCE [LARGE SCALE GENOMIC DNA]</scope>
    <source>
        <strain evidence="2">SpSt-966</strain>
    </source>
</reference>
<evidence type="ECO:0000313" key="2">
    <source>
        <dbReference type="EMBL" id="HGE75446.1"/>
    </source>
</evidence>
<keyword evidence="1" id="KW-0472">Membrane</keyword>
<proteinExistence type="predicted"/>
<name>A0A7V3RF09_9BACT</name>
<dbReference type="AlphaFoldDB" id="A0A7V3RF09"/>
<comment type="caution">
    <text evidence="2">The sequence shown here is derived from an EMBL/GenBank/DDBJ whole genome shotgun (WGS) entry which is preliminary data.</text>
</comment>
<dbReference type="EMBL" id="DTPE01000196">
    <property type="protein sequence ID" value="HGE75446.1"/>
    <property type="molecule type" value="Genomic_DNA"/>
</dbReference>
<keyword evidence="1" id="KW-1133">Transmembrane helix</keyword>
<feature type="transmembrane region" description="Helical" evidence="1">
    <location>
        <begin position="5"/>
        <end position="22"/>
    </location>
</feature>
<protein>
    <submittedName>
        <fullName evidence="2">Uncharacterized protein</fullName>
    </submittedName>
</protein>
<accession>A0A7V3RF09</accession>
<organism evidence="2">
    <name type="scientific">Mesoaciditoga lauensis</name>
    <dbReference type="NCBI Taxonomy" id="1495039"/>
    <lineage>
        <taxon>Bacteria</taxon>
        <taxon>Thermotogati</taxon>
        <taxon>Thermotogota</taxon>
        <taxon>Thermotogae</taxon>
        <taxon>Mesoaciditogales</taxon>
        <taxon>Mesoaciditogaceae</taxon>
        <taxon>Mesoaciditoga</taxon>
    </lineage>
</organism>
<feature type="transmembrane region" description="Helical" evidence="1">
    <location>
        <begin position="28"/>
        <end position="46"/>
    </location>
</feature>
<feature type="transmembrane region" description="Helical" evidence="1">
    <location>
        <begin position="96"/>
        <end position="113"/>
    </location>
</feature>